<protein>
    <recommendedName>
        <fullName evidence="3">Phage tail assembly chaperone protein, TAC</fullName>
    </recommendedName>
</protein>
<evidence type="ECO:0008006" key="3">
    <source>
        <dbReference type="Google" id="ProtNLM"/>
    </source>
</evidence>
<reference evidence="1 2" key="1">
    <citation type="submission" date="2017-02" db="EMBL/GenBank/DDBJ databases">
        <authorList>
            <person name="Peterson S.W."/>
        </authorList>
    </citation>
    <scope>NUCLEOTIDE SEQUENCE [LARGE SCALE GENOMIC DNA]</scope>
    <source>
        <strain evidence="1 2">USBA 369</strain>
    </source>
</reference>
<name>A0A1T4MDM4_9HYPH</name>
<dbReference type="NCBIfam" id="TIGR02216">
    <property type="entry name" value="phage_TIGR02216"/>
    <property type="match status" value="1"/>
</dbReference>
<organism evidence="1 2">
    <name type="scientific">Consotaella salsifontis</name>
    <dbReference type="NCBI Taxonomy" id="1365950"/>
    <lineage>
        <taxon>Bacteria</taxon>
        <taxon>Pseudomonadati</taxon>
        <taxon>Pseudomonadota</taxon>
        <taxon>Alphaproteobacteria</taxon>
        <taxon>Hyphomicrobiales</taxon>
        <taxon>Aurantimonadaceae</taxon>
        <taxon>Consotaella</taxon>
    </lineage>
</organism>
<gene>
    <name evidence="1" type="ORF">SAMN05428963_10280</name>
</gene>
<accession>A0A1T4MDM4</accession>
<dbReference type="Proteomes" id="UP000190135">
    <property type="component" value="Unassembled WGS sequence"/>
</dbReference>
<dbReference type="InterPro" id="IPR019056">
    <property type="entry name" value="Phage_TAC_6"/>
</dbReference>
<dbReference type="STRING" id="1365950.SAMN05428963_10280"/>
<sequence length="76" mass="7890">MKAVPAVDAPGAGTAFPWDEALGAGLGLLHLAPAEFWAMTPQELAAALGFLLPKPGQTLSRPALDALMARFPDGHR</sequence>
<dbReference type="Pfam" id="PF09550">
    <property type="entry name" value="Phage_TAC_6"/>
    <property type="match status" value="1"/>
</dbReference>
<evidence type="ECO:0000313" key="1">
    <source>
        <dbReference type="EMBL" id="SJZ65033.1"/>
    </source>
</evidence>
<dbReference type="EMBL" id="FUXL01000002">
    <property type="protein sequence ID" value="SJZ65033.1"/>
    <property type="molecule type" value="Genomic_DNA"/>
</dbReference>
<dbReference type="AlphaFoldDB" id="A0A1T4MDM4"/>
<keyword evidence="2" id="KW-1185">Reference proteome</keyword>
<evidence type="ECO:0000313" key="2">
    <source>
        <dbReference type="Proteomes" id="UP000190135"/>
    </source>
</evidence>
<dbReference type="InterPro" id="IPR011739">
    <property type="entry name" value="GTA_rcc01693"/>
</dbReference>
<proteinExistence type="predicted"/>